<keyword evidence="1" id="KW-0812">Transmembrane</keyword>
<feature type="transmembrane region" description="Helical" evidence="1">
    <location>
        <begin position="20"/>
        <end position="42"/>
    </location>
</feature>
<dbReference type="EMBL" id="JACBPP010000006">
    <property type="protein sequence ID" value="KAF8000786.1"/>
    <property type="molecule type" value="Genomic_DNA"/>
</dbReference>
<keyword evidence="1" id="KW-1133">Transmembrane helix</keyword>
<accession>A0A8H7GQR0</accession>
<evidence type="ECO:0000256" key="1">
    <source>
        <dbReference type="SAM" id="Phobius"/>
    </source>
</evidence>
<keyword evidence="3" id="KW-1185">Reference proteome</keyword>
<proteinExistence type="predicted"/>
<keyword evidence="1" id="KW-0472">Membrane</keyword>
<name>A0A8H7GQR0_9ASCO</name>
<evidence type="ECO:0000313" key="2">
    <source>
        <dbReference type="EMBL" id="KAF8000786.1"/>
    </source>
</evidence>
<evidence type="ECO:0000313" key="3">
    <source>
        <dbReference type="Proteomes" id="UP000649328"/>
    </source>
</evidence>
<gene>
    <name evidence="2" type="ORF">HF325_004575</name>
</gene>
<protein>
    <submittedName>
        <fullName evidence="2">Uncharacterized protein</fullName>
    </submittedName>
</protein>
<organism evidence="2 3">
    <name type="scientific">Metschnikowia pulcherrima</name>
    <dbReference type="NCBI Taxonomy" id="27326"/>
    <lineage>
        <taxon>Eukaryota</taxon>
        <taxon>Fungi</taxon>
        <taxon>Dikarya</taxon>
        <taxon>Ascomycota</taxon>
        <taxon>Saccharomycotina</taxon>
        <taxon>Pichiomycetes</taxon>
        <taxon>Metschnikowiaceae</taxon>
        <taxon>Metschnikowia</taxon>
    </lineage>
</organism>
<dbReference type="AlphaFoldDB" id="A0A8H7GQR0"/>
<reference evidence="2" key="1">
    <citation type="submission" date="2020-10" db="EMBL/GenBank/DDBJ databases">
        <title>The Whole-Genome Sequence of Metschnikowia persimmonesis, a Novel Endophytic Yeast Species Isolated from Medicinal Plant Diospyros kaki Thumb.</title>
        <authorList>
            <person name="Rahmat E."/>
            <person name="Kang Y."/>
        </authorList>
    </citation>
    <scope>NUCLEOTIDE SEQUENCE</scope>
    <source>
        <strain evidence="2">KIOM G15050</strain>
    </source>
</reference>
<comment type="caution">
    <text evidence="2">The sequence shown here is derived from an EMBL/GenBank/DDBJ whole genome shotgun (WGS) entry which is preliminary data.</text>
</comment>
<sequence>MATGSRLLSQTESIISRLLGAAMFAILLPVLTILTIDLVAYLSSLAIRSVVQSISRPVSLANTKDGSNNMGLVFKLNSPGAIKSIFSKLSTFKLAPPQAGMWLKFTDEEH</sequence>
<dbReference type="OrthoDB" id="10479627at2759"/>
<dbReference type="Proteomes" id="UP000649328">
    <property type="component" value="Unassembled WGS sequence"/>
</dbReference>